<dbReference type="EC" id="2.7.11.1" evidence="4"/>
<keyword evidence="12 15" id="KW-0067">ATP-binding</keyword>
<evidence type="ECO:0000313" key="17">
    <source>
        <dbReference type="EMBL" id="KAF7637946.1"/>
    </source>
</evidence>
<evidence type="ECO:0000256" key="13">
    <source>
        <dbReference type="ARBA" id="ARBA00022842"/>
    </source>
</evidence>
<dbReference type="OrthoDB" id="248923at2759"/>
<evidence type="ECO:0000256" key="3">
    <source>
        <dbReference type="ARBA" id="ARBA00010886"/>
    </source>
</evidence>
<dbReference type="SUPFAM" id="SSF50985">
    <property type="entry name" value="RCC1/BLIP-II"/>
    <property type="match status" value="1"/>
</dbReference>
<dbReference type="Gene3D" id="1.10.510.10">
    <property type="entry name" value="Transferase(Phosphotransferase) domain 1"/>
    <property type="match status" value="1"/>
</dbReference>
<evidence type="ECO:0000256" key="8">
    <source>
        <dbReference type="ARBA" id="ARBA00022679"/>
    </source>
</evidence>
<evidence type="ECO:0000256" key="7">
    <source>
        <dbReference type="ARBA" id="ARBA00022553"/>
    </source>
</evidence>
<dbReference type="GO" id="GO:0005524">
    <property type="term" value="F:ATP binding"/>
    <property type="evidence" value="ECO:0007669"/>
    <property type="project" value="UniProtKB-UniRule"/>
</dbReference>
<dbReference type="FunFam" id="3.30.200.20:FF:000097">
    <property type="entry name" value="Probable serine/threonine-protein kinase nek1"/>
    <property type="match status" value="1"/>
</dbReference>
<protein>
    <recommendedName>
        <fullName evidence="4">non-specific serine/threonine protein kinase</fullName>
        <ecNumber evidence="4">2.7.11.1</ecNumber>
    </recommendedName>
</protein>
<dbReference type="Gene3D" id="2.130.10.30">
    <property type="entry name" value="Regulator of chromosome condensation 1/beta-lactamase-inhibitor protein II"/>
    <property type="match status" value="1"/>
</dbReference>
<evidence type="ECO:0000256" key="4">
    <source>
        <dbReference type="ARBA" id="ARBA00012513"/>
    </source>
</evidence>
<evidence type="ECO:0000256" key="11">
    <source>
        <dbReference type="ARBA" id="ARBA00022777"/>
    </source>
</evidence>
<reference evidence="17" key="1">
    <citation type="journal article" date="2020" name="Ecol. Evol.">
        <title>Genome structure and content of the rice root-knot nematode (Meloidogyne graminicola).</title>
        <authorList>
            <person name="Phan N.T."/>
            <person name="Danchin E.G.J."/>
            <person name="Klopp C."/>
            <person name="Perfus-Barbeoch L."/>
            <person name="Kozlowski D.K."/>
            <person name="Koutsovoulos G.D."/>
            <person name="Lopez-Roques C."/>
            <person name="Bouchez O."/>
            <person name="Zahm M."/>
            <person name="Besnard G."/>
            <person name="Bellafiore S."/>
        </authorList>
    </citation>
    <scope>NUCLEOTIDE SEQUENCE</scope>
    <source>
        <strain evidence="17">VN-18</strain>
    </source>
</reference>
<dbReference type="Pfam" id="PF00415">
    <property type="entry name" value="RCC1"/>
    <property type="match status" value="3"/>
</dbReference>
<feature type="repeat" description="RCC1" evidence="14">
    <location>
        <begin position="438"/>
        <end position="489"/>
    </location>
</feature>
<evidence type="ECO:0000256" key="14">
    <source>
        <dbReference type="PROSITE-ProRule" id="PRU00235"/>
    </source>
</evidence>
<evidence type="ECO:0000256" key="15">
    <source>
        <dbReference type="PROSITE-ProRule" id="PRU10141"/>
    </source>
</evidence>
<sequence length="642" mass="72814">MKKLNNFCSSSSITPLYSYSSQTSDNKNIDELIKNEHLLKHSSTDYEKIKIVGKGSFGMAVLYKRKDDESFVILKEINLHELNNSERQMALNEVNLLSKLDHPHIIAFYDSFEEDGTLMIEMEYADGGTLSQLLFELTEPLIELEIIDMFEQMLEILELAKKMSIETKINGAQTILGTPYYLSPEMCEGKSYNEKSDIWALGCCFYEMCTLNKAFDADNLPTLLNKIINSEYEPLKKNYSQEVRLLIREMLRILPEQRPTSSELLNQVRLLCSSKEKKNIKINNNNNILINNSFINSYSALYVFDILNITLSSVQEFPKRIQIKQIAVNESHQLILTIQGQVFSWGNNSFGQLGHGDLINRQFPTLIESLENKNVYKIATGKKFSIFCAGRGIVLITGKIFDNDKYEIKPKIVESLLTEDIIDIRCGDEHLIALTENGEVFVWGKNKNGQLGIGNKNDVLIPIKIQIPTRQLIKCIICGPDSTMLITNSGNVLAMGSNKYNKLNLNKRFGFFKEIKNEKQNNQGKKKQIIENALLPTAVRPFPRRVVNASLGNNHSGVLLENGNVHLFGLNSNGELGNGNILPVNENTRPVKGLINKACMHLICGDGFTMIGTLDNEIYFWGLKGKEKNKLKEKKKKKKIKY</sequence>
<evidence type="ECO:0000256" key="1">
    <source>
        <dbReference type="ARBA" id="ARBA00001946"/>
    </source>
</evidence>
<evidence type="ECO:0000256" key="9">
    <source>
        <dbReference type="ARBA" id="ARBA00022723"/>
    </source>
</evidence>
<evidence type="ECO:0000256" key="2">
    <source>
        <dbReference type="ARBA" id="ARBA00004496"/>
    </source>
</evidence>
<keyword evidence="8" id="KW-0808">Transferase</keyword>
<dbReference type="Gene3D" id="3.30.200.20">
    <property type="entry name" value="Phosphorylase Kinase, domain 1"/>
    <property type="match status" value="1"/>
</dbReference>
<evidence type="ECO:0000256" key="6">
    <source>
        <dbReference type="ARBA" id="ARBA00022527"/>
    </source>
</evidence>
<dbReference type="PANTHER" id="PTHR44535:SF5">
    <property type="entry name" value="PROTEIN KINASE DOMAIN-CONTAINING PROTEIN"/>
    <property type="match status" value="1"/>
</dbReference>
<accession>A0A8S9ZWF6</accession>
<proteinExistence type="inferred from homology"/>
<keyword evidence="13" id="KW-0460">Magnesium</keyword>
<dbReference type="AlphaFoldDB" id="A0A8S9ZWF6"/>
<evidence type="ECO:0000313" key="18">
    <source>
        <dbReference type="Proteomes" id="UP000605970"/>
    </source>
</evidence>
<comment type="similarity">
    <text evidence="3">Belongs to the protein kinase superfamily. NEK Ser/Thr protein kinase family. NIMA subfamily.</text>
</comment>
<feature type="repeat" description="RCC1" evidence="14">
    <location>
        <begin position="340"/>
        <end position="391"/>
    </location>
</feature>
<gene>
    <name evidence="17" type="ORF">Mgra_00002649</name>
</gene>
<dbReference type="InterPro" id="IPR000719">
    <property type="entry name" value="Prot_kinase_dom"/>
</dbReference>
<keyword evidence="5" id="KW-0963">Cytoplasm</keyword>
<keyword evidence="6" id="KW-0723">Serine/threonine-protein kinase</keyword>
<dbReference type="SUPFAM" id="SSF56112">
    <property type="entry name" value="Protein kinase-like (PK-like)"/>
    <property type="match status" value="1"/>
</dbReference>
<dbReference type="GO" id="GO:0046872">
    <property type="term" value="F:metal ion binding"/>
    <property type="evidence" value="ECO:0007669"/>
    <property type="project" value="UniProtKB-KW"/>
</dbReference>
<dbReference type="EMBL" id="JABEBT010000016">
    <property type="protein sequence ID" value="KAF7637946.1"/>
    <property type="molecule type" value="Genomic_DNA"/>
</dbReference>
<comment type="caution">
    <text evidence="17">The sequence shown here is derived from an EMBL/GenBank/DDBJ whole genome shotgun (WGS) entry which is preliminary data.</text>
</comment>
<keyword evidence="7" id="KW-0597">Phosphoprotein</keyword>
<name>A0A8S9ZWF6_9BILA</name>
<dbReference type="PANTHER" id="PTHR44535">
    <property type="entry name" value="PROTEIN CBG16200"/>
    <property type="match status" value="1"/>
</dbReference>
<keyword evidence="18" id="KW-1185">Reference proteome</keyword>
<dbReference type="PRINTS" id="PR00633">
    <property type="entry name" value="RCCNDNSATION"/>
</dbReference>
<dbReference type="PROSITE" id="PS50011">
    <property type="entry name" value="PROTEIN_KINASE_DOM"/>
    <property type="match status" value="1"/>
</dbReference>
<feature type="repeat" description="RCC1" evidence="14">
    <location>
        <begin position="384"/>
        <end position="437"/>
    </location>
</feature>
<comment type="subcellular location">
    <subcellularLocation>
        <location evidence="2">Cytoplasm</location>
    </subcellularLocation>
</comment>
<dbReference type="InterPro" id="IPR051997">
    <property type="entry name" value="STK_NEK"/>
</dbReference>
<dbReference type="InterPro" id="IPR009091">
    <property type="entry name" value="RCC1/BLIP-II"/>
</dbReference>
<dbReference type="PROSITE" id="PS50012">
    <property type="entry name" value="RCC1_3"/>
    <property type="match status" value="3"/>
</dbReference>
<dbReference type="Pfam" id="PF00069">
    <property type="entry name" value="Pkinase"/>
    <property type="match status" value="2"/>
</dbReference>
<keyword evidence="11 17" id="KW-0418">Kinase</keyword>
<dbReference type="GO" id="GO:0005737">
    <property type="term" value="C:cytoplasm"/>
    <property type="evidence" value="ECO:0007669"/>
    <property type="project" value="UniProtKB-SubCell"/>
</dbReference>
<dbReference type="InterPro" id="IPR017441">
    <property type="entry name" value="Protein_kinase_ATP_BS"/>
</dbReference>
<dbReference type="Proteomes" id="UP000605970">
    <property type="component" value="Unassembled WGS sequence"/>
</dbReference>
<organism evidence="17 18">
    <name type="scientific">Meloidogyne graminicola</name>
    <dbReference type="NCBI Taxonomy" id="189291"/>
    <lineage>
        <taxon>Eukaryota</taxon>
        <taxon>Metazoa</taxon>
        <taxon>Ecdysozoa</taxon>
        <taxon>Nematoda</taxon>
        <taxon>Chromadorea</taxon>
        <taxon>Rhabditida</taxon>
        <taxon>Tylenchina</taxon>
        <taxon>Tylenchomorpha</taxon>
        <taxon>Tylenchoidea</taxon>
        <taxon>Meloidogynidae</taxon>
        <taxon>Meloidogyninae</taxon>
        <taxon>Meloidogyne</taxon>
    </lineage>
</organism>
<dbReference type="GO" id="GO:0004674">
    <property type="term" value="F:protein serine/threonine kinase activity"/>
    <property type="evidence" value="ECO:0007669"/>
    <property type="project" value="UniProtKB-KW"/>
</dbReference>
<dbReference type="InterPro" id="IPR011009">
    <property type="entry name" value="Kinase-like_dom_sf"/>
</dbReference>
<evidence type="ECO:0000256" key="10">
    <source>
        <dbReference type="ARBA" id="ARBA00022741"/>
    </source>
</evidence>
<feature type="domain" description="Protein kinase" evidence="16">
    <location>
        <begin position="46"/>
        <end position="270"/>
    </location>
</feature>
<evidence type="ECO:0000259" key="16">
    <source>
        <dbReference type="PROSITE" id="PS50011"/>
    </source>
</evidence>
<feature type="binding site" evidence="15">
    <location>
        <position position="75"/>
    </location>
    <ligand>
        <name>ATP</name>
        <dbReference type="ChEBI" id="CHEBI:30616"/>
    </ligand>
</feature>
<keyword evidence="9" id="KW-0479">Metal-binding</keyword>
<evidence type="ECO:0000256" key="5">
    <source>
        <dbReference type="ARBA" id="ARBA00022490"/>
    </source>
</evidence>
<dbReference type="InterPro" id="IPR000408">
    <property type="entry name" value="Reg_chr_condens"/>
</dbReference>
<comment type="cofactor">
    <cofactor evidence="1">
        <name>Mg(2+)</name>
        <dbReference type="ChEBI" id="CHEBI:18420"/>
    </cofactor>
</comment>
<dbReference type="PROSITE" id="PS00107">
    <property type="entry name" value="PROTEIN_KINASE_ATP"/>
    <property type="match status" value="1"/>
</dbReference>
<keyword evidence="10 15" id="KW-0547">Nucleotide-binding</keyword>
<evidence type="ECO:0000256" key="12">
    <source>
        <dbReference type="ARBA" id="ARBA00022840"/>
    </source>
</evidence>